<accession>A0A6P8J231</accession>
<dbReference type="PANTHER" id="PTHR47331:SF2">
    <property type="match status" value="1"/>
</dbReference>
<dbReference type="AlphaFoldDB" id="A0A6P8J231"/>
<dbReference type="RefSeq" id="XP_031573599.1">
    <property type="nucleotide sequence ID" value="XM_031717739.1"/>
</dbReference>
<name>A0A6P8J231_ACTTE</name>
<dbReference type="InParanoid" id="A0A6P8J231"/>
<gene>
    <name evidence="2" type="primary">LOC116307471</name>
</gene>
<dbReference type="KEGG" id="aten:116307471"/>
<dbReference type="InterPro" id="IPR036397">
    <property type="entry name" value="RNaseH_sf"/>
</dbReference>
<evidence type="ECO:0000313" key="2">
    <source>
        <dbReference type="RefSeq" id="XP_031573599.1"/>
    </source>
</evidence>
<dbReference type="Gene3D" id="3.30.420.10">
    <property type="entry name" value="Ribonuclease H-like superfamily/Ribonuclease H"/>
    <property type="match status" value="1"/>
</dbReference>
<sequence>MAKSIKFHCVTCKKLEKKAEEQAKSKLPERRNNCLDISADYSAQKFMMVLRRFVAIRCYPKQIISDNGTQLVAANEELISITNSWDWDKLAEFGATEGMQWKFTPADAPWYNGVSESLISRSREH</sequence>
<dbReference type="OrthoDB" id="5984724at2759"/>
<dbReference type="SUPFAM" id="SSF53098">
    <property type="entry name" value="Ribonuclease H-like"/>
    <property type="match status" value="1"/>
</dbReference>
<dbReference type="GO" id="GO:0003676">
    <property type="term" value="F:nucleic acid binding"/>
    <property type="evidence" value="ECO:0007669"/>
    <property type="project" value="InterPro"/>
</dbReference>
<reference evidence="2" key="1">
    <citation type="submission" date="2025-08" db="UniProtKB">
        <authorList>
            <consortium name="RefSeq"/>
        </authorList>
    </citation>
    <scope>IDENTIFICATION</scope>
    <source>
        <tissue evidence="2">Tentacle</tissue>
    </source>
</reference>
<evidence type="ECO:0000313" key="1">
    <source>
        <dbReference type="Proteomes" id="UP000515163"/>
    </source>
</evidence>
<proteinExistence type="predicted"/>
<keyword evidence="1" id="KW-1185">Reference proteome</keyword>
<dbReference type="GeneID" id="116307471"/>
<dbReference type="Proteomes" id="UP000515163">
    <property type="component" value="Unplaced"/>
</dbReference>
<dbReference type="PANTHER" id="PTHR47331">
    <property type="entry name" value="PHD-TYPE DOMAIN-CONTAINING PROTEIN"/>
    <property type="match status" value="1"/>
</dbReference>
<dbReference type="InterPro" id="IPR012337">
    <property type="entry name" value="RNaseH-like_sf"/>
</dbReference>
<organism evidence="1 2">
    <name type="scientific">Actinia tenebrosa</name>
    <name type="common">Australian red waratah sea anemone</name>
    <dbReference type="NCBI Taxonomy" id="6105"/>
    <lineage>
        <taxon>Eukaryota</taxon>
        <taxon>Metazoa</taxon>
        <taxon>Cnidaria</taxon>
        <taxon>Anthozoa</taxon>
        <taxon>Hexacorallia</taxon>
        <taxon>Actiniaria</taxon>
        <taxon>Actiniidae</taxon>
        <taxon>Actinia</taxon>
    </lineage>
</organism>
<protein>
    <submittedName>
        <fullName evidence="2">Uncharacterized protein LOC116307471</fullName>
    </submittedName>
</protein>